<dbReference type="Proteomes" id="UP000009080">
    <property type="component" value="Chromosome"/>
</dbReference>
<dbReference type="OrthoDB" id="9815709at2"/>
<accession>C5BHU8</accession>
<dbReference type="GO" id="GO:0043022">
    <property type="term" value="F:ribosome binding"/>
    <property type="evidence" value="ECO:0007669"/>
    <property type="project" value="TreeGrafter"/>
</dbReference>
<reference evidence="4 5" key="1">
    <citation type="journal article" date="2009" name="PLoS ONE">
        <title>The complete genome of Teredinibacter turnerae T7901: an intracellular endosymbiont of marine wood-boring bivalves (shipworms).</title>
        <authorList>
            <person name="Yang J.C."/>
            <person name="Madupu R."/>
            <person name="Durkin A.S."/>
            <person name="Ekborg N.A."/>
            <person name="Pedamallu C.S."/>
            <person name="Hostetler J.B."/>
            <person name="Radune D."/>
            <person name="Toms B.S."/>
            <person name="Henrissat B."/>
            <person name="Coutinho P.M."/>
            <person name="Schwarz S."/>
            <person name="Field L."/>
            <person name="Trindade-Silva A.E."/>
            <person name="Soares C.A.G."/>
            <person name="Elshahawi S."/>
            <person name="Hanora A."/>
            <person name="Schmidt E.W."/>
            <person name="Haygood M.G."/>
            <person name="Posfai J."/>
            <person name="Benner J."/>
            <person name="Madinger C."/>
            <person name="Nove J."/>
            <person name="Anton B."/>
            <person name="Chaudhary K."/>
            <person name="Foster J."/>
            <person name="Holman A."/>
            <person name="Kumar S."/>
            <person name="Lessard P.A."/>
            <person name="Luyten Y.A."/>
            <person name="Slatko B."/>
            <person name="Wood N."/>
            <person name="Wu B."/>
            <person name="Teplitski M."/>
            <person name="Mougous J.D."/>
            <person name="Ward N."/>
            <person name="Eisen J.A."/>
            <person name="Badger J.H."/>
            <person name="Distel D.L."/>
        </authorList>
    </citation>
    <scope>NUCLEOTIDE SEQUENCE [LARGE SCALE GENOMIC DNA]</scope>
    <source>
        <strain evidence="5">ATCC 39867 / T7901</strain>
    </source>
</reference>
<comment type="similarity">
    <text evidence="1">Belongs to the prokaryotic/mitochondrial release factor family.</text>
</comment>
<gene>
    <name evidence="4" type="ordered locus">TERTU_1837</name>
</gene>
<evidence type="ECO:0000256" key="2">
    <source>
        <dbReference type="SAM" id="MobiDB-lite"/>
    </source>
</evidence>
<feature type="compositionally biased region" description="Basic and acidic residues" evidence="2">
    <location>
        <begin position="122"/>
        <end position="135"/>
    </location>
</feature>
<dbReference type="PANTHER" id="PTHR47814:SF1">
    <property type="entry name" value="PEPTIDYL-TRNA HYDROLASE ARFB"/>
    <property type="match status" value="1"/>
</dbReference>
<dbReference type="GO" id="GO:0004045">
    <property type="term" value="F:peptidyl-tRNA hydrolase activity"/>
    <property type="evidence" value="ECO:0007669"/>
    <property type="project" value="TreeGrafter"/>
</dbReference>
<dbReference type="PANTHER" id="PTHR47814">
    <property type="entry name" value="PEPTIDYL-TRNA HYDROLASE ARFB"/>
    <property type="match status" value="1"/>
</dbReference>
<keyword evidence="4" id="KW-0378">Hydrolase</keyword>
<dbReference type="Pfam" id="PF00472">
    <property type="entry name" value="RF-1"/>
    <property type="match status" value="1"/>
</dbReference>
<proteinExistence type="inferred from homology"/>
<evidence type="ECO:0000313" key="4">
    <source>
        <dbReference type="EMBL" id="ACR14213.1"/>
    </source>
</evidence>
<dbReference type="RefSeq" id="WP_015820329.1">
    <property type="nucleotide sequence ID" value="NC_012997.1"/>
</dbReference>
<dbReference type="EMBL" id="CP001614">
    <property type="protein sequence ID" value="ACR14213.1"/>
    <property type="molecule type" value="Genomic_DNA"/>
</dbReference>
<dbReference type="STRING" id="377629.TERTU_1837"/>
<sequence length="135" mass="14832">MTLAGFELNDGDIRFSAMRAQGAGGQNVNKVSSAVLLRFDVHASVLPPAVKQRLFQKESGRINSEGVLLIKAQQYRTQERNKADALERLAEILAGCATAPKYRVATRPTKASKKRRLAAKSHRGDLKRGRGPVDY</sequence>
<feature type="region of interest" description="Disordered" evidence="2">
    <location>
        <begin position="106"/>
        <end position="135"/>
    </location>
</feature>
<protein>
    <submittedName>
        <fullName evidence="4">Peptidyl-tRNA hydrolase domain protein</fullName>
    </submittedName>
</protein>
<dbReference type="Gene3D" id="3.30.160.20">
    <property type="match status" value="1"/>
</dbReference>
<dbReference type="GO" id="GO:0072344">
    <property type="term" value="P:rescue of stalled ribosome"/>
    <property type="evidence" value="ECO:0007669"/>
    <property type="project" value="TreeGrafter"/>
</dbReference>
<dbReference type="GO" id="GO:0003747">
    <property type="term" value="F:translation release factor activity"/>
    <property type="evidence" value="ECO:0007669"/>
    <property type="project" value="InterPro"/>
</dbReference>
<dbReference type="eggNOG" id="COG1186">
    <property type="taxonomic scope" value="Bacteria"/>
</dbReference>
<keyword evidence="5" id="KW-1185">Reference proteome</keyword>
<dbReference type="SUPFAM" id="SSF75620">
    <property type="entry name" value="Release factor"/>
    <property type="match status" value="1"/>
</dbReference>
<name>C5BHU8_TERTT</name>
<dbReference type="InterPro" id="IPR045853">
    <property type="entry name" value="Pep_chain_release_fac_I_sf"/>
</dbReference>
<dbReference type="HOGENOM" id="CLU_089470_3_0_6"/>
<organism evidence="4 5">
    <name type="scientific">Teredinibacter turnerae (strain ATCC 39867 / T7901)</name>
    <dbReference type="NCBI Taxonomy" id="377629"/>
    <lineage>
        <taxon>Bacteria</taxon>
        <taxon>Pseudomonadati</taxon>
        <taxon>Pseudomonadota</taxon>
        <taxon>Gammaproteobacteria</taxon>
        <taxon>Cellvibrionales</taxon>
        <taxon>Cellvibrionaceae</taxon>
        <taxon>Teredinibacter</taxon>
    </lineage>
</organism>
<dbReference type="PROSITE" id="PS00745">
    <property type="entry name" value="RF_PROK_I"/>
    <property type="match status" value="1"/>
</dbReference>
<feature type="domain" description="Prokaryotic-type class I peptide chain release factors" evidence="3">
    <location>
        <begin position="19"/>
        <end position="35"/>
    </location>
</feature>
<evidence type="ECO:0000256" key="1">
    <source>
        <dbReference type="ARBA" id="ARBA00010835"/>
    </source>
</evidence>
<dbReference type="InterPro" id="IPR000352">
    <property type="entry name" value="Pep_chain_release_fac_I"/>
</dbReference>
<dbReference type="KEGG" id="ttu:TERTU_1837"/>
<dbReference type="AlphaFoldDB" id="C5BHU8"/>
<dbReference type="NCBIfam" id="NF006718">
    <property type="entry name" value="PRK09256.1"/>
    <property type="match status" value="1"/>
</dbReference>
<feature type="compositionally biased region" description="Basic residues" evidence="2">
    <location>
        <begin position="110"/>
        <end position="121"/>
    </location>
</feature>
<evidence type="ECO:0000259" key="3">
    <source>
        <dbReference type="PROSITE" id="PS00745"/>
    </source>
</evidence>
<evidence type="ECO:0000313" key="5">
    <source>
        <dbReference type="Proteomes" id="UP000009080"/>
    </source>
</evidence>